<feature type="domain" description="GmrSD restriction endonucleases C-terminal" evidence="2">
    <location>
        <begin position="450"/>
        <end position="616"/>
    </location>
</feature>
<evidence type="ECO:0000259" key="2">
    <source>
        <dbReference type="Pfam" id="PF07510"/>
    </source>
</evidence>
<accession>A0ABT2BN31</accession>
<dbReference type="InterPro" id="IPR004919">
    <property type="entry name" value="GmrSD_N"/>
</dbReference>
<name>A0ABT2BN31_9BURK</name>
<keyword evidence="3" id="KW-0378">Hydrolase</keyword>
<dbReference type="Pfam" id="PF03235">
    <property type="entry name" value="GmrSD_N"/>
    <property type="match status" value="1"/>
</dbReference>
<dbReference type="RefSeq" id="WP_258857553.1">
    <property type="nucleotide sequence ID" value="NZ_JANUGV010000005.1"/>
</dbReference>
<dbReference type="Pfam" id="PF07510">
    <property type="entry name" value="GmrSD_C"/>
    <property type="match status" value="1"/>
</dbReference>
<dbReference type="GO" id="GO:0004519">
    <property type="term" value="F:endonuclease activity"/>
    <property type="evidence" value="ECO:0007669"/>
    <property type="project" value="UniProtKB-KW"/>
</dbReference>
<dbReference type="InterPro" id="IPR011089">
    <property type="entry name" value="GmrSD_C"/>
</dbReference>
<comment type="caution">
    <text evidence="3">The sequence shown here is derived from an EMBL/GenBank/DDBJ whole genome shotgun (WGS) entry which is preliminary data.</text>
</comment>
<feature type="domain" description="GmrSD restriction endonucleases N-terminal" evidence="1">
    <location>
        <begin position="9"/>
        <end position="257"/>
    </location>
</feature>
<sequence>MDSERTSVHQLFRPERQYCVPFYQRAYVWSLKDQWARLWWDIQQKAEARLEQLEPTPHFMGAVVLEPQERKKLIGVEKAHIIDGQQRITTLQFTLAALAIVLRNLDHTNLLPPVEACLRNSDLRNMRDKEIEPFKVWPTFYDRAAYRRAIVASSLGDLRRDFPNHFTQQGQLKKIGINHPPALAAIWFFATEMTAWLKANGASDISAAEALVEALLEDLVVISITLDEQDDAQVIFETLNGHGVELTATDLIRNYVFLRAEAEGAAADQLYETLWNRYEDDSWKATERRGRLNRPRVEWFVQTVLQAELRDEVDQGRIYAEYQRFAVASKLTAADQLKTLSAYADHYQALLDGDARTPIGRYGKRFKEWDASTTYVLAIAIARSGYDEASQDAMFSILGSYLVRRAVCGLTNKNYNKIFLQVLKNLKGAPLTPESLRTTLEEFGGTATRWPRDEEFRHGFLNNALYPGCLDAPKTRSILVELENALRTERSEEPVFVSAGSLDIDHMLPQSWSEHWPLADGSFASDDELADIRSGYLHPEARTPRQIALQNREAAIPTIGNLTLLHYGTNRAAKNYKFDVKHKLFLTNTNLHLNRAMLTASAWDEGTIRQRAEALYAAATTLWPAPQAAEAQKPAAAQD</sequence>
<organism evidence="3 4">
    <name type="scientific">Massilia solisilvae</name>
    <dbReference type="NCBI Taxonomy" id="1811225"/>
    <lineage>
        <taxon>Bacteria</taxon>
        <taxon>Pseudomonadati</taxon>
        <taxon>Pseudomonadota</taxon>
        <taxon>Betaproteobacteria</taxon>
        <taxon>Burkholderiales</taxon>
        <taxon>Oxalobacteraceae</taxon>
        <taxon>Telluria group</taxon>
        <taxon>Massilia</taxon>
    </lineage>
</organism>
<evidence type="ECO:0000259" key="1">
    <source>
        <dbReference type="Pfam" id="PF03235"/>
    </source>
</evidence>
<protein>
    <submittedName>
        <fullName evidence="3">DUF262 domain-containing HNH endonuclease family protein</fullName>
    </submittedName>
</protein>
<keyword evidence="3" id="KW-0255">Endonuclease</keyword>
<proteinExistence type="predicted"/>
<reference evidence="3 4" key="1">
    <citation type="submission" date="2022-08" db="EMBL/GenBank/DDBJ databases">
        <title>Reclassification of Massilia species as members of the genera Telluria, Duganella, Pseudoduganella, Mokoshia gen. nov. and Zemynaea gen. nov. using orthogonal and non-orthogonal genome-based approaches.</title>
        <authorList>
            <person name="Bowman J.P."/>
        </authorList>
    </citation>
    <scope>NUCLEOTIDE SEQUENCE [LARGE SCALE GENOMIC DNA]</scope>
    <source>
        <strain evidence="3 4">JCM 31607</strain>
    </source>
</reference>
<dbReference type="PANTHER" id="PTHR35149:SF1">
    <property type="entry name" value="DUF5655 DOMAIN-CONTAINING PROTEIN"/>
    <property type="match status" value="1"/>
</dbReference>
<evidence type="ECO:0000313" key="4">
    <source>
        <dbReference type="Proteomes" id="UP001205861"/>
    </source>
</evidence>
<dbReference type="EMBL" id="JANUGV010000005">
    <property type="protein sequence ID" value="MCS0609927.1"/>
    <property type="molecule type" value="Genomic_DNA"/>
</dbReference>
<gene>
    <name evidence="3" type="ORF">NX773_17310</name>
</gene>
<keyword evidence="3" id="KW-0540">Nuclease</keyword>
<dbReference type="PANTHER" id="PTHR35149">
    <property type="entry name" value="SLL5132 PROTEIN"/>
    <property type="match status" value="1"/>
</dbReference>
<keyword evidence="4" id="KW-1185">Reference proteome</keyword>
<dbReference type="Proteomes" id="UP001205861">
    <property type="component" value="Unassembled WGS sequence"/>
</dbReference>
<evidence type="ECO:0000313" key="3">
    <source>
        <dbReference type="EMBL" id="MCS0609927.1"/>
    </source>
</evidence>